<organism evidence="1 2">
    <name type="scientific">Shinella curvata</name>
    <dbReference type="NCBI Taxonomy" id="1817964"/>
    <lineage>
        <taxon>Bacteria</taxon>
        <taxon>Pseudomonadati</taxon>
        <taxon>Pseudomonadota</taxon>
        <taxon>Alphaproteobacteria</taxon>
        <taxon>Hyphomicrobiales</taxon>
        <taxon>Rhizobiaceae</taxon>
        <taxon>Shinella</taxon>
    </lineage>
</organism>
<reference evidence="1" key="1">
    <citation type="submission" date="2022-04" db="EMBL/GenBank/DDBJ databases">
        <title>Shinella lacus sp. nov., a novel member of the genus Shinella from water.</title>
        <authorList>
            <person name="Deng Y."/>
        </authorList>
    </citation>
    <scope>NUCLEOTIDE SEQUENCE</scope>
    <source>
        <strain evidence="1">JCM 31239</strain>
    </source>
</reference>
<keyword evidence="2" id="KW-1185">Reference proteome</keyword>
<comment type="caution">
    <text evidence="1">The sequence shown here is derived from an EMBL/GenBank/DDBJ whole genome shotgun (WGS) entry which is preliminary data.</text>
</comment>
<protein>
    <submittedName>
        <fullName evidence="1">Uncharacterized protein</fullName>
    </submittedName>
</protein>
<proteinExistence type="predicted"/>
<dbReference type="EMBL" id="WHSC02000007">
    <property type="protein sequence ID" value="MDO6123157.1"/>
    <property type="molecule type" value="Genomic_DNA"/>
</dbReference>
<name>A0ABT8XHE6_9HYPH</name>
<gene>
    <name evidence="1" type="ORF">GB928_018370</name>
</gene>
<dbReference type="Proteomes" id="UP001177080">
    <property type="component" value="Unassembled WGS sequence"/>
</dbReference>
<sequence>MTTVEKNCAACGAPITVRLADHKRGWGRFCDKSCAAGYKCGMRPRDVNKGHAKESVWAEKAFSEREAAGVDEWPKVPTIKEQLGRKVKVRPIYHSPSSCRKCGKRVNGPGLCWECDEAEEALNAMEAGWDGHKTGSAA</sequence>
<accession>A0ABT8XHE6</accession>
<evidence type="ECO:0000313" key="1">
    <source>
        <dbReference type="EMBL" id="MDO6123157.1"/>
    </source>
</evidence>
<evidence type="ECO:0000313" key="2">
    <source>
        <dbReference type="Proteomes" id="UP001177080"/>
    </source>
</evidence>
<dbReference type="RefSeq" id="WP_244760780.1">
    <property type="nucleotide sequence ID" value="NZ_JALJCJ010000002.1"/>
</dbReference>